<name>A0A9W9EZT8_9EURO</name>
<reference evidence="3" key="2">
    <citation type="journal article" date="2023" name="IMA Fungus">
        <title>Comparative genomic study of the Penicillium genus elucidates a diverse pangenome and 15 lateral gene transfer events.</title>
        <authorList>
            <person name="Petersen C."/>
            <person name="Sorensen T."/>
            <person name="Nielsen M.R."/>
            <person name="Sondergaard T.E."/>
            <person name="Sorensen J.L."/>
            <person name="Fitzpatrick D.A."/>
            <person name="Frisvad J.C."/>
            <person name="Nielsen K.L."/>
        </authorList>
    </citation>
    <scope>NUCLEOTIDE SEQUENCE</scope>
    <source>
        <strain evidence="3">IBT 30761</strain>
    </source>
</reference>
<evidence type="ECO:0000259" key="2">
    <source>
        <dbReference type="Pfam" id="PF03972"/>
    </source>
</evidence>
<accession>A0A9W9EZT8</accession>
<comment type="similarity">
    <text evidence="1">Belongs to the PrpD family.</text>
</comment>
<dbReference type="InterPro" id="IPR042183">
    <property type="entry name" value="MmgE/PrpD_sf_1"/>
</dbReference>
<dbReference type="PANTHER" id="PTHR16943">
    <property type="entry name" value="2-METHYLCITRATE DEHYDRATASE-RELATED"/>
    <property type="match status" value="1"/>
</dbReference>
<gene>
    <name evidence="3" type="ORF">N7532_009594</name>
</gene>
<evidence type="ECO:0000313" key="4">
    <source>
        <dbReference type="Proteomes" id="UP001149074"/>
    </source>
</evidence>
<dbReference type="InterPro" id="IPR045336">
    <property type="entry name" value="MmgE_PrpD_N"/>
</dbReference>
<proteinExistence type="inferred from homology"/>
<dbReference type="PANTHER" id="PTHR16943:SF8">
    <property type="entry name" value="2-METHYLCITRATE DEHYDRATASE"/>
    <property type="match status" value="1"/>
</dbReference>
<dbReference type="InterPro" id="IPR036148">
    <property type="entry name" value="MmgE/PrpD_sf"/>
</dbReference>
<evidence type="ECO:0000256" key="1">
    <source>
        <dbReference type="ARBA" id="ARBA00006174"/>
    </source>
</evidence>
<dbReference type="EMBL" id="JAPQKI010000009">
    <property type="protein sequence ID" value="KAJ5090910.1"/>
    <property type="molecule type" value="Genomic_DNA"/>
</dbReference>
<dbReference type="OrthoDB" id="10267976at2759"/>
<dbReference type="GO" id="GO:0016829">
    <property type="term" value="F:lyase activity"/>
    <property type="evidence" value="ECO:0007669"/>
    <property type="project" value="InterPro"/>
</dbReference>
<keyword evidence="4" id="KW-1185">Reference proteome</keyword>
<organism evidence="3 4">
    <name type="scientific">Penicillium argentinense</name>
    <dbReference type="NCBI Taxonomy" id="1131581"/>
    <lineage>
        <taxon>Eukaryota</taxon>
        <taxon>Fungi</taxon>
        <taxon>Dikarya</taxon>
        <taxon>Ascomycota</taxon>
        <taxon>Pezizomycotina</taxon>
        <taxon>Eurotiomycetes</taxon>
        <taxon>Eurotiomycetidae</taxon>
        <taxon>Eurotiales</taxon>
        <taxon>Aspergillaceae</taxon>
        <taxon>Penicillium</taxon>
    </lineage>
</organism>
<dbReference type="GeneID" id="81361064"/>
<dbReference type="SUPFAM" id="SSF103378">
    <property type="entry name" value="2-methylcitrate dehydratase PrpD"/>
    <property type="match status" value="2"/>
</dbReference>
<dbReference type="RefSeq" id="XP_056472891.1">
    <property type="nucleotide sequence ID" value="XM_056622085.1"/>
</dbReference>
<feature type="domain" description="MmgE/PrpD N-terminal" evidence="2">
    <location>
        <begin position="14"/>
        <end position="142"/>
    </location>
</feature>
<dbReference type="Pfam" id="PF03972">
    <property type="entry name" value="MmgE_PrpD_N"/>
    <property type="match status" value="1"/>
</dbReference>
<dbReference type="InterPro" id="IPR005656">
    <property type="entry name" value="MmgE_PrpD"/>
</dbReference>
<dbReference type="AlphaFoldDB" id="A0A9W9EZT8"/>
<sequence length="370" mass="41349">MAHHFSDRSGVTKELCSWIHGLSLSNVPENVRTRVKYLILDGLCCAISGIIFHGLKTAKGVFAIEPEGQRVVWGNLAPFLLLYTEIQSFEIDDWHMLAPVHSNSIVLPALLAATGQKKTEGLATFDGTSLSLSTIVGYEGGYVGIKNVFEEPYGGFFSTIGQNYGKEPPYLTEELTKGLGQLWQSDNIRVKSHASMAGTHYAINTVASLQKEHPHKLTDLKNLISIKTKCPRLPSSMEGGRRSDRYLLGGTNAALPQEFRHDLLGRDVIWTLIDKTACFHEPELGRSTSNGSPLRWRMDARSQKHWQPPPMMLHQDWRMMRLAKFQKFTTGIIDGGRRDDIERMGLNLKSVHDISDLEELLAGRTANPIE</sequence>
<comment type="caution">
    <text evidence="3">The sequence shown here is derived from an EMBL/GenBank/DDBJ whole genome shotgun (WGS) entry which is preliminary data.</text>
</comment>
<reference evidence="3" key="1">
    <citation type="submission" date="2022-11" db="EMBL/GenBank/DDBJ databases">
        <authorList>
            <person name="Petersen C."/>
        </authorList>
    </citation>
    <scope>NUCLEOTIDE SEQUENCE</scope>
    <source>
        <strain evidence="3">IBT 30761</strain>
    </source>
</reference>
<dbReference type="Gene3D" id="1.10.4100.10">
    <property type="entry name" value="2-methylcitrate dehydratase PrpD"/>
    <property type="match status" value="1"/>
</dbReference>
<dbReference type="Proteomes" id="UP001149074">
    <property type="component" value="Unassembled WGS sequence"/>
</dbReference>
<protein>
    <submittedName>
        <fullName evidence="3">Immune-responsive protein</fullName>
    </submittedName>
</protein>
<evidence type="ECO:0000313" key="3">
    <source>
        <dbReference type="EMBL" id="KAJ5090910.1"/>
    </source>
</evidence>